<evidence type="ECO:0000313" key="9">
    <source>
        <dbReference type="Proteomes" id="UP000835052"/>
    </source>
</evidence>
<dbReference type="CDD" id="cd19051">
    <property type="entry name" value="LGIC_TM_cation"/>
    <property type="match status" value="1"/>
</dbReference>
<dbReference type="PROSITE" id="PS00236">
    <property type="entry name" value="NEUROTR_ION_CHANNEL"/>
    <property type="match status" value="2"/>
</dbReference>
<reference evidence="8" key="1">
    <citation type="submission" date="2020-10" db="EMBL/GenBank/DDBJ databases">
        <authorList>
            <person name="Kikuchi T."/>
        </authorList>
    </citation>
    <scope>NUCLEOTIDE SEQUENCE</scope>
    <source>
        <strain evidence="8">NKZ352</strain>
    </source>
</reference>
<dbReference type="InterPro" id="IPR038050">
    <property type="entry name" value="Neuro_actylchol_rec"/>
</dbReference>
<feature type="transmembrane region" description="Helical" evidence="5">
    <location>
        <begin position="685"/>
        <end position="705"/>
    </location>
</feature>
<organism evidence="8 9">
    <name type="scientific">Caenorhabditis auriculariae</name>
    <dbReference type="NCBI Taxonomy" id="2777116"/>
    <lineage>
        <taxon>Eukaryota</taxon>
        <taxon>Metazoa</taxon>
        <taxon>Ecdysozoa</taxon>
        <taxon>Nematoda</taxon>
        <taxon>Chromadorea</taxon>
        <taxon>Rhabditida</taxon>
        <taxon>Rhabditina</taxon>
        <taxon>Rhabditomorpha</taxon>
        <taxon>Rhabditoidea</taxon>
        <taxon>Rhabditidae</taxon>
        <taxon>Peloderinae</taxon>
        <taxon>Caenorhabditis</taxon>
    </lineage>
</organism>
<comment type="similarity">
    <text evidence="5">Belongs to the ligand-gated ion channel (TC 1.A.9) family.</text>
</comment>
<sequence>MNQKMLTLLLLFQGTPSTTSESLLENTSPSKIMTEVTSTTERLKARVLDGYDTTIRPVHDEDDAINVTIALNSFALLLVDPAQETVTFSAEFTLTWRDAFLHWDPLLENISWIKLKEDLVWTPDTTVSTSISMTALLESSKRYVDLRYDGTIRQSLYAAFVNLCNMDVQEFPYDQQVCDVIIGPWSYTDREVHCLAGPNVSASPPTFTGNSEWALEGINLSVKQTEDIDVNFTYSVVNFRRKPQFYVWVLLIPTYIITMVCIFGLFIPTANLGYREERVNLGVTTLLSSAVILQIVADAMPKTTSLPLLGNFILAEIFVVAIGVLCTVVVLTLHNRAHTRGWRPPECILSFLRMTASCFVVAAFELNLDLGSSKFLEKNISRIKRKRTQPGLGYEYTGECASLVRELDVSLTSMREYLEEEERDKQRELAWMKVFDRVDFVLLVVFQIGNVLVTYFVCLSSLSKLEPPFFHHMSPTPVGTPGAMVVLSAVFLVVTFAEVTPMSRLVNQLMNIPYDVNVKPSDAVATITITPNLFILLSMASAALISWKDPLLGWNRSSVEYQGTWVKIQASKLWVPDIIFTTAFSERVRPSSLKASCRIDTTDLLDSSQQMVDLRYDGLVRTSLPAVVNSPCPLRIEDFPYDVQDCNLEVRASFPSVGPIAGKYEGNSEWELITISSLQSDNLDLSSVTLGVNMFCAISMMLNLVSDMMPKASRLPLLGNYILAEIFVMAAAVMVSLVTHTVHQKTHTSPTPPPQWLVQIILFDCFSCLRRKRKSVTPATQENRKIKAPVVDLLPFKDLQNSLIETTRTVHEALKRTQAEEDARNTWVCILDRVDIACLLIFQALNIIVSALYMR</sequence>
<keyword evidence="5" id="KW-0406">Ion transport</keyword>
<dbReference type="EMBL" id="CAJGYM010000007">
    <property type="protein sequence ID" value="CAD6187974.1"/>
    <property type="molecule type" value="Genomic_DNA"/>
</dbReference>
<accession>A0A8S1GYA1</accession>
<gene>
    <name evidence="8" type="ORF">CAUJ_LOCUS3893</name>
</gene>
<dbReference type="GO" id="GO:0005230">
    <property type="term" value="F:extracellular ligand-gated monoatomic ion channel activity"/>
    <property type="evidence" value="ECO:0007669"/>
    <property type="project" value="InterPro"/>
</dbReference>
<proteinExistence type="inferred from homology"/>
<dbReference type="GO" id="GO:0016020">
    <property type="term" value="C:membrane"/>
    <property type="evidence" value="ECO:0007669"/>
    <property type="project" value="UniProtKB-SubCell"/>
</dbReference>
<evidence type="ECO:0000259" key="7">
    <source>
        <dbReference type="Pfam" id="PF02932"/>
    </source>
</evidence>
<dbReference type="InterPro" id="IPR006029">
    <property type="entry name" value="Neurotrans-gated_channel_TM"/>
</dbReference>
<feature type="transmembrane region" description="Helical" evidence="5">
    <location>
        <begin position="245"/>
        <end position="267"/>
    </location>
</feature>
<dbReference type="AlphaFoldDB" id="A0A8S1GYA1"/>
<keyword evidence="3 5" id="KW-1133">Transmembrane helix</keyword>
<dbReference type="CDD" id="cd18989">
    <property type="entry name" value="LGIC_ECD_cation"/>
    <property type="match status" value="1"/>
</dbReference>
<dbReference type="SUPFAM" id="SSF90112">
    <property type="entry name" value="Neurotransmitter-gated ion-channel transmembrane pore"/>
    <property type="match status" value="2"/>
</dbReference>
<dbReference type="GO" id="GO:0004888">
    <property type="term" value="F:transmembrane signaling receptor activity"/>
    <property type="evidence" value="ECO:0007669"/>
    <property type="project" value="InterPro"/>
</dbReference>
<feature type="transmembrane region" description="Helical" evidence="5">
    <location>
        <begin position="279"/>
        <end position="297"/>
    </location>
</feature>
<evidence type="ECO:0000313" key="8">
    <source>
        <dbReference type="EMBL" id="CAD6187974.1"/>
    </source>
</evidence>
<evidence type="ECO:0000256" key="3">
    <source>
        <dbReference type="ARBA" id="ARBA00022989"/>
    </source>
</evidence>
<feature type="transmembrane region" description="Helical" evidence="5">
    <location>
        <begin position="717"/>
        <end position="738"/>
    </location>
</feature>
<keyword evidence="5" id="KW-0813">Transport</keyword>
<protein>
    <submittedName>
        <fullName evidence="8">Uncharacterized protein</fullName>
    </submittedName>
</protein>
<feature type="transmembrane region" description="Helical" evidence="5">
    <location>
        <begin position="440"/>
        <end position="462"/>
    </location>
</feature>
<comment type="caution">
    <text evidence="5">Lacks conserved residue(s) required for the propagation of feature annotation.</text>
</comment>
<dbReference type="FunFam" id="1.20.58.390:FF:000090">
    <property type="entry name" value="Ligand-Gated ion Channel"/>
    <property type="match status" value="1"/>
</dbReference>
<evidence type="ECO:0000256" key="1">
    <source>
        <dbReference type="ARBA" id="ARBA00004141"/>
    </source>
</evidence>
<feature type="domain" description="Neurotransmitter-gated ion-channel ligand-binding" evidence="6">
    <location>
        <begin position="41"/>
        <end position="241"/>
    </location>
</feature>
<dbReference type="FunFam" id="2.70.170.10:FF:000027">
    <property type="entry name" value="Ligand-Gated ion Channel"/>
    <property type="match status" value="1"/>
</dbReference>
<dbReference type="Gene3D" id="2.70.170.10">
    <property type="entry name" value="Neurotransmitter-gated ion-channel ligand-binding domain"/>
    <property type="match status" value="2"/>
</dbReference>
<dbReference type="Gene3D" id="1.20.58.390">
    <property type="entry name" value="Neurotransmitter-gated ion-channel transmembrane domain"/>
    <property type="match status" value="2"/>
</dbReference>
<feature type="signal peptide" evidence="5">
    <location>
        <begin position="1"/>
        <end position="20"/>
    </location>
</feature>
<dbReference type="OrthoDB" id="5840577at2759"/>
<dbReference type="PRINTS" id="PR00252">
    <property type="entry name" value="NRIONCHANNEL"/>
</dbReference>
<comment type="caution">
    <text evidence="8">The sequence shown here is derived from an EMBL/GenBank/DDBJ whole genome shotgun (WGS) entry which is preliminary data.</text>
</comment>
<keyword evidence="5" id="KW-0732">Signal</keyword>
<feature type="domain" description="Neurotransmitter-gated ion-channel transmembrane" evidence="7">
    <location>
        <begin position="250"/>
        <end position="451"/>
    </location>
</feature>
<dbReference type="SUPFAM" id="SSF63712">
    <property type="entry name" value="Nicotinic receptor ligand binding domain-like"/>
    <property type="match status" value="2"/>
</dbReference>
<name>A0A8S1GYA1_9PELO</name>
<feature type="transmembrane region" description="Helical" evidence="5">
    <location>
        <begin position="523"/>
        <end position="547"/>
    </location>
</feature>
<keyword evidence="9" id="KW-1185">Reference proteome</keyword>
<evidence type="ECO:0000256" key="4">
    <source>
        <dbReference type="ARBA" id="ARBA00023136"/>
    </source>
</evidence>
<keyword evidence="5" id="KW-0407">Ion channel</keyword>
<dbReference type="InterPro" id="IPR006201">
    <property type="entry name" value="Neur_channel"/>
</dbReference>
<dbReference type="Pfam" id="PF02931">
    <property type="entry name" value="Neur_chan_LBD"/>
    <property type="match status" value="2"/>
</dbReference>
<dbReference type="InterPro" id="IPR006202">
    <property type="entry name" value="Neur_chan_lig-bd"/>
</dbReference>
<dbReference type="Proteomes" id="UP000835052">
    <property type="component" value="Unassembled WGS sequence"/>
</dbReference>
<feature type="chain" id="PRO_5035963448" evidence="5">
    <location>
        <begin position="21"/>
        <end position="855"/>
    </location>
</feature>
<feature type="transmembrane region" description="Helical" evidence="5">
    <location>
        <begin position="834"/>
        <end position="854"/>
    </location>
</feature>
<feature type="transmembrane region" description="Helical" evidence="5">
    <location>
        <begin position="309"/>
        <end position="333"/>
    </location>
</feature>
<evidence type="ECO:0000256" key="5">
    <source>
        <dbReference type="RuleBase" id="RU000687"/>
    </source>
</evidence>
<dbReference type="Pfam" id="PF02932">
    <property type="entry name" value="Neur_chan_memb"/>
    <property type="match status" value="1"/>
</dbReference>
<evidence type="ECO:0000259" key="6">
    <source>
        <dbReference type="Pfam" id="PF02931"/>
    </source>
</evidence>
<dbReference type="InterPro" id="IPR036719">
    <property type="entry name" value="Neuro-gated_channel_TM_sf"/>
</dbReference>
<dbReference type="InterPro" id="IPR018000">
    <property type="entry name" value="Neurotransmitter_ion_chnl_CS"/>
</dbReference>
<feature type="domain" description="Neurotransmitter-gated ion-channel ligand-binding" evidence="6">
    <location>
        <begin position="541"/>
        <end position="651"/>
    </location>
</feature>
<keyword evidence="4 5" id="KW-0472">Membrane</keyword>
<comment type="subcellular location">
    <subcellularLocation>
        <location evidence="1">Membrane</location>
        <topology evidence="1">Multi-pass membrane protein</topology>
    </subcellularLocation>
</comment>
<feature type="transmembrane region" description="Helical" evidence="5">
    <location>
        <begin position="482"/>
        <end position="502"/>
    </location>
</feature>
<evidence type="ECO:0000256" key="2">
    <source>
        <dbReference type="ARBA" id="ARBA00022692"/>
    </source>
</evidence>
<dbReference type="InterPro" id="IPR036734">
    <property type="entry name" value="Neur_chan_lig-bd_sf"/>
</dbReference>
<keyword evidence="2 5" id="KW-0812">Transmembrane</keyword>
<dbReference type="PANTHER" id="PTHR18945">
    <property type="entry name" value="NEUROTRANSMITTER GATED ION CHANNEL"/>
    <property type="match status" value="1"/>
</dbReference>